<gene>
    <name evidence="2" type="ORF">FN846DRAFT_930793</name>
</gene>
<evidence type="ECO:0000256" key="1">
    <source>
        <dbReference type="SAM" id="Phobius"/>
    </source>
</evidence>
<sequence>MRQVFTYSDFVDDTAQRCEDILCLDEEQQEELIRQLRREDIHRNEFYCKAIMVLTLLPIMFFAIRYYYMTSNGWLFNADLFSAASLLISYKSVPTVILGFRDAPADMLRTEDYVSLRSPGSFWLKMQRMNIVISAIMCMWTWMRHSWAIGEKPLYSEDYLCALPFIMAVIVYLMRKAMEAVNFGELEHLRYEFRGA</sequence>
<dbReference type="InParanoid" id="A0A5J5F7X8"/>
<accession>A0A5J5F7X8</accession>
<comment type="caution">
    <text evidence="2">The sequence shown here is derived from an EMBL/GenBank/DDBJ whole genome shotgun (WGS) entry which is preliminary data.</text>
</comment>
<keyword evidence="1" id="KW-0472">Membrane</keyword>
<evidence type="ECO:0000313" key="2">
    <source>
        <dbReference type="EMBL" id="KAA8913101.1"/>
    </source>
</evidence>
<protein>
    <submittedName>
        <fullName evidence="2">Uncharacterized protein</fullName>
    </submittedName>
</protein>
<keyword evidence="3" id="KW-1185">Reference proteome</keyword>
<feature type="transmembrane region" description="Helical" evidence="1">
    <location>
        <begin position="46"/>
        <end position="68"/>
    </location>
</feature>
<feature type="transmembrane region" description="Helical" evidence="1">
    <location>
        <begin position="80"/>
        <end position="101"/>
    </location>
</feature>
<reference evidence="2 3" key="1">
    <citation type="submission" date="2019-09" db="EMBL/GenBank/DDBJ databases">
        <title>Draft genome of the ectomycorrhizal ascomycete Sphaerosporella brunnea.</title>
        <authorList>
            <consortium name="DOE Joint Genome Institute"/>
            <person name="Benucci G.M."/>
            <person name="Marozzi G."/>
            <person name="Antonielli L."/>
            <person name="Sanchez S."/>
            <person name="Marco P."/>
            <person name="Wang X."/>
            <person name="Falini L.B."/>
            <person name="Barry K."/>
            <person name="Haridas S."/>
            <person name="Lipzen A."/>
            <person name="Labutti K."/>
            <person name="Grigoriev I.V."/>
            <person name="Murat C."/>
            <person name="Martin F."/>
            <person name="Albertini E."/>
            <person name="Donnini D."/>
            <person name="Bonito G."/>
        </authorList>
    </citation>
    <scope>NUCLEOTIDE SEQUENCE [LARGE SCALE GENOMIC DNA]</scope>
    <source>
        <strain evidence="2 3">Sb_GMNB300</strain>
    </source>
</reference>
<organism evidence="2 3">
    <name type="scientific">Sphaerosporella brunnea</name>
    <dbReference type="NCBI Taxonomy" id="1250544"/>
    <lineage>
        <taxon>Eukaryota</taxon>
        <taxon>Fungi</taxon>
        <taxon>Dikarya</taxon>
        <taxon>Ascomycota</taxon>
        <taxon>Pezizomycotina</taxon>
        <taxon>Pezizomycetes</taxon>
        <taxon>Pezizales</taxon>
        <taxon>Pyronemataceae</taxon>
        <taxon>Sphaerosporella</taxon>
    </lineage>
</organism>
<dbReference type="Proteomes" id="UP000326924">
    <property type="component" value="Unassembled WGS sequence"/>
</dbReference>
<keyword evidence="1" id="KW-1133">Transmembrane helix</keyword>
<feature type="transmembrane region" description="Helical" evidence="1">
    <location>
        <begin position="154"/>
        <end position="174"/>
    </location>
</feature>
<evidence type="ECO:0000313" key="3">
    <source>
        <dbReference type="Proteomes" id="UP000326924"/>
    </source>
</evidence>
<proteinExistence type="predicted"/>
<dbReference type="EMBL" id="VXIS01000017">
    <property type="protein sequence ID" value="KAA8913101.1"/>
    <property type="molecule type" value="Genomic_DNA"/>
</dbReference>
<name>A0A5J5F7X8_9PEZI</name>
<dbReference type="AlphaFoldDB" id="A0A5J5F7X8"/>
<feature type="transmembrane region" description="Helical" evidence="1">
    <location>
        <begin position="122"/>
        <end position="142"/>
    </location>
</feature>
<keyword evidence="1" id="KW-0812">Transmembrane</keyword>
<dbReference type="OrthoDB" id="3358048at2759"/>